<gene>
    <name evidence="2" type="ORF">RRG08_048930</name>
</gene>
<keyword evidence="1" id="KW-0472">Membrane</keyword>
<feature type="transmembrane region" description="Helical" evidence="1">
    <location>
        <begin position="20"/>
        <end position="41"/>
    </location>
</feature>
<protein>
    <submittedName>
        <fullName evidence="2">Uncharacterized protein</fullName>
    </submittedName>
</protein>
<keyword evidence="1" id="KW-0812">Transmembrane</keyword>
<dbReference type="Proteomes" id="UP001283361">
    <property type="component" value="Unassembled WGS sequence"/>
</dbReference>
<keyword evidence="1" id="KW-1133">Transmembrane helix</keyword>
<organism evidence="2 3">
    <name type="scientific">Elysia crispata</name>
    <name type="common">lettuce slug</name>
    <dbReference type="NCBI Taxonomy" id="231223"/>
    <lineage>
        <taxon>Eukaryota</taxon>
        <taxon>Metazoa</taxon>
        <taxon>Spiralia</taxon>
        <taxon>Lophotrochozoa</taxon>
        <taxon>Mollusca</taxon>
        <taxon>Gastropoda</taxon>
        <taxon>Heterobranchia</taxon>
        <taxon>Euthyneura</taxon>
        <taxon>Panpulmonata</taxon>
        <taxon>Sacoglossa</taxon>
        <taxon>Placobranchoidea</taxon>
        <taxon>Plakobranchidae</taxon>
        <taxon>Elysia</taxon>
    </lineage>
</organism>
<sequence length="67" mass="7524">MTVQSRNIVRLEIGSTELNFLMLIVSIVVFVIIAVTAKLHVLIADKAQSNSVYLHFALQSRRKRSIA</sequence>
<evidence type="ECO:0000313" key="2">
    <source>
        <dbReference type="EMBL" id="KAK3752425.1"/>
    </source>
</evidence>
<dbReference type="AlphaFoldDB" id="A0AAE1D1R1"/>
<evidence type="ECO:0000256" key="1">
    <source>
        <dbReference type="SAM" id="Phobius"/>
    </source>
</evidence>
<dbReference type="EMBL" id="JAWDGP010005766">
    <property type="protein sequence ID" value="KAK3752425.1"/>
    <property type="molecule type" value="Genomic_DNA"/>
</dbReference>
<comment type="caution">
    <text evidence="2">The sequence shown here is derived from an EMBL/GenBank/DDBJ whole genome shotgun (WGS) entry which is preliminary data.</text>
</comment>
<proteinExistence type="predicted"/>
<name>A0AAE1D1R1_9GAST</name>
<accession>A0AAE1D1R1</accession>
<evidence type="ECO:0000313" key="3">
    <source>
        <dbReference type="Proteomes" id="UP001283361"/>
    </source>
</evidence>
<keyword evidence="3" id="KW-1185">Reference proteome</keyword>
<reference evidence="2" key="1">
    <citation type="journal article" date="2023" name="G3 (Bethesda)">
        <title>A reference genome for the long-term kleptoplast-retaining sea slug Elysia crispata morphotype clarki.</title>
        <authorList>
            <person name="Eastman K.E."/>
            <person name="Pendleton A.L."/>
            <person name="Shaikh M.A."/>
            <person name="Suttiyut T."/>
            <person name="Ogas R."/>
            <person name="Tomko P."/>
            <person name="Gavelis G."/>
            <person name="Widhalm J.R."/>
            <person name="Wisecaver J.H."/>
        </authorList>
    </citation>
    <scope>NUCLEOTIDE SEQUENCE</scope>
    <source>
        <strain evidence="2">ECLA1</strain>
    </source>
</reference>